<gene>
    <name evidence="2" type="ORF">Fcan01_19575</name>
</gene>
<evidence type="ECO:0000256" key="1">
    <source>
        <dbReference type="SAM" id="MobiDB-lite"/>
    </source>
</evidence>
<protein>
    <submittedName>
        <fullName evidence="2">Uncharacterized protein</fullName>
    </submittedName>
</protein>
<feature type="region of interest" description="Disordered" evidence="1">
    <location>
        <begin position="156"/>
        <end position="232"/>
    </location>
</feature>
<evidence type="ECO:0000313" key="2">
    <source>
        <dbReference type="EMBL" id="OXA45821.1"/>
    </source>
</evidence>
<comment type="caution">
    <text evidence="2">The sequence shown here is derived from an EMBL/GenBank/DDBJ whole genome shotgun (WGS) entry which is preliminary data.</text>
</comment>
<accession>A0A226DMI4</accession>
<feature type="compositionally biased region" description="Polar residues" evidence="1">
    <location>
        <begin position="87"/>
        <end position="98"/>
    </location>
</feature>
<dbReference type="Proteomes" id="UP000198287">
    <property type="component" value="Unassembled WGS sequence"/>
</dbReference>
<sequence length="715" mass="81083">MSYWRSRGSRNIRTEPDSVSTEVEEGVRTIGYAKLNEEAKENVDEKSTTTKTRGGGKDKQVLVAKENRELPQKSNAGKKPGLDEGAGTSSNVQVSSSVKADGAELTCEKKKAGGNRDISKVSASVSTGVEVGVRTRASSKLNEEMKENLDDKWTTVKPRSWGRNKQVLVAKENKEAAPQKSNVGKKGRWNKKSWLKQEAVDPSENVQGSSSLKADGEESSITSFRNRRTRNISAVSAAVSTGVEVGARRPFSALNKRLSEERKNVSDVSTTFDNTNGVKENQVLVAKENEEVVPQKNNEGNWWNRKPWLDLEAVDPSANVQASSSSKPEPSSEKKKTKKNHARGRKWWSKRRDDNEDSSSGWNGVGQILDEVPIPARVIANCCSQLYTFVGLDDFEHMLTNEFRDDKLRRNELGCQLKAMIEACKAVMRDANFPMTVYSKIQGDKVRQMFEWSKYLRVNEEAFFRAIELYDRFRVNQEEMLGAEEVGNIRTAKNVNEAYKSESVIMCICIGLAGKLHAIRTRNTPEYDPLCTYDIQRELSRVRWYQANDLFDVEKTVWKILKFRLNWVTPFDITSYLVATLDLNPFELKNVYCVALLYLQYSYIRNADVYVKVDEIYRNEWLPTEEGEDSMSHEEKFKRSFEYNIPLRAAAVVCAAVSHIGQEFQTSTIQKFSNLVSESEIKISTVAHILQDILTDVHPTKIVNLLEQQFYDGWN</sequence>
<proteinExistence type="predicted"/>
<feature type="compositionally biased region" description="Basic residues" evidence="1">
    <location>
        <begin position="183"/>
        <end position="194"/>
    </location>
</feature>
<feature type="compositionally biased region" description="Basic and acidic residues" evidence="1">
    <location>
        <begin position="38"/>
        <end position="48"/>
    </location>
</feature>
<organism evidence="2 3">
    <name type="scientific">Folsomia candida</name>
    <name type="common">Springtail</name>
    <dbReference type="NCBI Taxonomy" id="158441"/>
    <lineage>
        <taxon>Eukaryota</taxon>
        <taxon>Metazoa</taxon>
        <taxon>Ecdysozoa</taxon>
        <taxon>Arthropoda</taxon>
        <taxon>Hexapoda</taxon>
        <taxon>Collembola</taxon>
        <taxon>Entomobryomorpha</taxon>
        <taxon>Isotomoidea</taxon>
        <taxon>Isotomidae</taxon>
        <taxon>Proisotominae</taxon>
        <taxon>Folsomia</taxon>
    </lineage>
</organism>
<feature type="region of interest" description="Disordered" evidence="1">
    <location>
        <begin position="1"/>
        <end position="25"/>
    </location>
</feature>
<feature type="region of interest" description="Disordered" evidence="1">
    <location>
        <begin position="38"/>
        <end position="125"/>
    </location>
</feature>
<dbReference type="SUPFAM" id="SSF47954">
    <property type="entry name" value="Cyclin-like"/>
    <property type="match status" value="1"/>
</dbReference>
<feature type="region of interest" description="Disordered" evidence="1">
    <location>
        <begin position="316"/>
        <end position="364"/>
    </location>
</feature>
<evidence type="ECO:0000313" key="3">
    <source>
        <dbReference type="Proteomes" id="UP000198287"/>
    </source>
</evidence>
<dbReference type="AlphaFoldDB" id="A0A226DMI4"/>
<feature type="compositionally biased region" description="Basic and acidic residues" evidence="1">
    <location>
        <begin position="55"/>
        <end position="71"/>
    </location>
</feature>
<dbReference type="EMBL" id="LNIX01000017">
    <property type="protein sequence ID" value="OXA45821.1"/>
    <property type="molecule type" value="Genomic_DNA"/>
</dbReference>
<keyword evidence="3" id="KW-1185">Reference proteome</keyword>
<name>A0A226DMI4_FOLCA</name>
<dbReference type="OrthoDB" id="9983043at2759"/>
<reference evidence="2 3" key="1">
    <citation type="submission" date="2015-12" db="EMBL/GenBank/DDBJ databases">
        <title>The genome of Folsomia candida.</title>
        <authorList>
            <person name="Faddeeva A."/>
            <person name="Derks M.F."/>
            <person name="Anvar Y."/>
            <person name="Smit S."/>
            <person name="Van Straalen N."/>
            <person name="Roelofs D."/>
        </authorList>
    </citation>
    <scope>NUCLEOTIDE SEQUENCE [LARGE SCALE GENOMIC DNA]</scope>
    <source>
        <strain evidence="2 3">VU population</strain>
        <tissue evidence="2">Whole body</tissue>
    </source>
</reference>
<dbReference type="Gene3D" id="1.10.472.10">
    <property type="entry name" value="Cyclin-like"/>
    <property type="match status" value="1"/>
</dbReference>
<dbReference type="InterPro" id="IPR036915">
    <property type="entry name" value="Cyclin-like_sf"/>
</dbReference>
<feature type="compositionally biased region" description="Basic residues" evidence="1">
    <location>
        <begin position="335"/>
        <end position="349"/>
    </location>
</feature>